<dbReference type="OrthoDB" id="311882at2759"/>
<dbReference type="AlphaFoldDB" id="A0A078B8D5"/>
<dbReference type="Proteomes" id="UP000039865">
    <property type="component" value="Unassembled WGS sequence"/>
</dbReference>
<keyword evidence="3" id="KW-1185">Reference proteome</keyword>
<evidence type="ECO:0000256" key="1">
    <source>
        <dbReference type="SAM" id="MobiDB-lite"/>
    </source>
</evidence>
<gene>
    <name evidence="2" type="primary">Contig11497.g12308</name>
    <name evidence="2" type="ORF">STYLEM_19927</name>
</gene>
<protein>
    <submittedName>
        <fullName evidence="2">Uncharacterized protein</fullName>
    </submittedName>
</protein>
<sequence>MPKKGTKAKKEKKDVEETKEADDERFKINIPEHNWIRLRLKLVNAPSEFNYFDEPMKTNERILEVKQKIVNYHGRIDQIQIFDRDPNAVLTSGTMVGDDSHDRPKFNEYSDVRMTLFEIFKTYGEPTKKQAREYTLYYDFHPFNSTEPILLALMVKDPETNKTI</sequence>
<dbReference type="InParanoid" id="A0A078B8D5"/>
<proteinExistence type="predicted"/>
<organism evidence="2 3">
    <name type="scientific">Stylonychia lemnae</name>
    <name type="common">Ciliate</name>
    <dbReference type="NCBI Taxonomy" id="5949"/>
    <lineage>
        <taxon>Eukaryota</taxon>
        <taxon>Sar</taxon>
        <taxon>Alveolata</taxon>
        <taxon>Ciliophora</taxon>
        <taxon>Intramacronucleata</taxon>
        <taxon>Spirotrichea</taxon>
        <taxon>Stichotrichia</taxon>
        <taxon>Sporadotrichida</taxon>
        <taxon>Oxytrichidae</taxon>
        <taxon>Stylonychinae</taxon>
        <taxon>Stylonychia</taxon>
    </lineage>
</organism>
<feature type="region of interest" description="Disordered" evidence="1">
    <location>
        <begin position="1"/>
        <end position="22"/>
    </location>
</feature>
<feature type="compositionally biased region" description="Basic residues" evidence="1">
    <location>
        <begin position="1"/>
        <end position="10"/>
    </location>
</feature>
<evidence type="ECO:0000313" key="2">
    <source>
        <dbReference type="EMBL" id="CDW90780.1"/>
    </source>
</evidence>
<name>A0A078B8D5_STYLE</name>
<dbReference type="EMBL" id="CCKQ01018797">
    <property type="protein sequence ID" value="CDW90780.1"/>
    <property type="molecule type" value="Genomic_DNA"/>
</dbReference>
<accession>A0A078B8D5</accession>
<reference evidence="2 3" key="1">
    <citation type="submission" date="2014-06" db="EMBL/GenBank/DDBJ databases">
        <authorList>
            <person name="Swart Estienne"/>
        </authorList>
    </citation>
    <scope>NUCLEOTIDE SEQUENCE [LARGE SCALE GENOMIC DNA]</scope>
    <source>
        <strain evidence="2 3">130c</strain>
    </source>
</reference>
<feature type="compositionally biased region" description="Basic and acidic residues" evidence="1">
    <location>
        <begin position="11"/>
        <end position="22"/>
    </location>
</feature>
<evidence type="ECO:0000313" key="3">
    <source>
        <dbReference type="Proteomes" id="UP000039865"/>
    </source>
</evidence>